<dbReference type="SMART" id="SM01052">
    <property type="entry name" value="CAP_GLY"/>
    <property type="match status" value="1"/>
</dbReference>
<dbReference type="AlphaFoldDB" id="A0A3S1I1T3"/>
<dbReference type="STRING" id="188477.A0A3S1I1T3"/>
<dbReference type="InterPro" id="IPR000938">
    <property type="entry name" value="CAP-Gly_domain"/>
</dbReference>
<dbReference type="Gene3D" id="2.30.30.190">
    <property type="entry name" value="CAP Gly-rich-like domain"/>
    <property type="match status" value="1"/>
</dbReference>
<evidence type="ECO:0000313" key="3">
    <source>
        <dbReference type="EMBL" id="RUS90551.1"/>
    </source>
</evidence>
<dbReference type="OrthoDB" id="6150876at2759"/>
<sequence length="212" mass="23493">MGGEIHAALSASLNVDLHKFPISSNVLVQLGDHVVIRGEKTGRIRYIGHLDKIGQPNLVFAGLELDAPVGNHDGFFNKKRYFFCQKDHGVFIPLHDILCKVKQKTQANLDDPCLRPPSTTDALLANLYLGDPDNKVSARETGGCHGDGKSRRENPDRLKSKSTEDFIALVGMTSRTRSPHWLQTEVLAQLEDPFPQGRETTSNGAMTNFQYL</sequence>
<dbReference type="EMBL" id="RQTK01000030">
    <property type="protein sequence ID" value="RUS90551.1"/>
    <property type="molecule type" value="Genomic_DNA"/>
</dbReference>
<dbReference type="InterPro" id="IPR036859">
    <property type="entry name" value="CAP-Gly_dom_sf"/>
</dbReference>
<keyword evidence="4" id="KW-1185">Reference proteome</keyword>
<comment type="caution">
    <text evidence="3">The sequence shown here is derived from an EMBL/GenBank/DDBJ whole genome shotgun (WGS) entry which is preliminary data.</text>
</comment>
<protein>
    <recommendedName>
        <fullName evidence="2">CAP-Gly domain-containing protein</fullName>
    </recommendedName>
</protein>
<evidence type="ECO:0000256" key="1">
    <source>
        <dbReference type="SAM" id="MobiDB-lite"/>
    </source>
</evidence>
<reference evidence="3 4" key="1">
    <citation type="submission" date="2019-01" db="EMBL/GenBank/DDBJ databases">
        <title>A draft genome assembly of the solar-powered sea slug Elysia chlorotica.</title>
        <authorList>
            <person name="Cai H."/>
            <person name="Li Q."/>
            <person name="Fang X."/>
            <person name="Li J."/>
            <person name="Curtis N.E."/>
            <person name="Altenburger A."/>
            <person name="Shibata T."/>
            <person name="Feng M."/>
            <person name="Maeda T."/>
            <person name="Schwartz J.A."/>
            <person name="Shigenobu S."/>
            <person name="Lundholm N."/>
            <person name="Nishiyama T."/>
            <person name="Yang H."/>
            <person name="Hasebe M."/>
            <person name="Li S."/>
            <person name="Pierce S.K."/>
            <person name="Wang J."/>
        </authorList>
    </citation>
    <scope>NUCLEOTIDE SEQUENCE [LARGE SCALE GENOMIC DNA]</scope>
    <source>
        <strain evidence="3">EC2010</strain>
        <tissue evidence="3">Whole organism of an adult</tissue>
    </source>
</reference>
<feature type="region of interest" description="Disordered" evidence="1">
    <location>
        <begin position="193"/>
        <end position="212"/>
    </location>
</feature>
<organism evidence="3 4">
    <name type="scientific">Elysia chlorotica</name>
    <name type="common">Eastern emerald elysia</name>
    <name type="synonym">Sea slug</name>
    <dbReference type="NCBI Taxonomy" id="188477"/>
    <lineage>
        <taxon>Eukaryota</taxon>
        <taxon>Metazoa</taxon>
        <taxon>Spiralia</taxon>
        <taxon>Lophotrochozoa</taxon>
        <taxon>Mollusca</taxon>
        <taxon>Gastropoda</taxon>
        <taxon>Heterobranchia</taxon>
        <taxon>Euthyneura</taxon>
        <taxon>Panpulmonata</taxon>
        <taxon>Sacoglossa</taxon>
        <taxon>Placobranchoidea</taxon>
        <taxon>Plakobranchidae</taxon>
        <taxon>Elysia</taxon>
    </lineage>
</organism>
<feature type="compositionally biased region" description="Basic and acidic residues" evidence="1">
    <location>
        <begin position="146"/>
        <end position="160"/>
    </location>
</feature>
<evidence type="ECO:0000313" key="4">
    <source>
        <dbReference type="Proteomes" id="UP000271974"/>
    </source>
</evidence>
<name>A0A3S1I1T3_ELYCH</name>
<proteinExistence type="predicted"/>
<gene>
    <name evidence="3" type="ORF">EGW08_001728</name>
</gene>
<dbReference type="PROSITE" id="PS50245">
    <property type="entry name" value="CAP_GLY_2"/>
    <property type="match status" value="1"/>
</dbReference>
<feature type="domain" description="CAP-Gly" evidence="2">
    <location>
        <begin position="59"/>
        <end position="93"/>
    </location>
</feature>
<dbReference type="Pfam" id="PF01302">
    <property type="entry name" value="CAP_GLY"/>
    <property type="match status" value="1"/>
</dbReference>
<dbReference type="Proteomes" id="UP000271974">
    <property type="component" value="Unassembled WGS sequence"/>
</dbReference>
<accession>A0A3S1I1T3</accession>
<feature type="compositionally biased region" description="Polar residues" evidence="1">
    <location>
        <begin position="198"/>
        <end position="212"/>
    </location>
</feature>
<evidence type="ECO:0000259" key="2">
    <source>
        <dbReference type="PROSITE" id="PS50245"/>
    </source>
</evidence>
<feature type="region of interest" description="Disordered" evidence="1">
    <location>
        <begin position="137"/>
        <end position="160"/>
    </location>
</feature>
<dbReference type="SUPFAM" id="SSF74924">
    <property type="entry name" value="Cap-Gly domain"/>
    <property type="match status" value="1"/>
</dbReference>